<feature type="region of interest" description="Disordered" evidence="7">
    <location>
        <begin position="153"/>
        <end position="173"/>
    </location>
</feature>
<reference evidence="9 10" key="1">
    <citation type="submission" date="2019-02" db="EMBL/GenBank/DDBJ databases">
        <title>Opniocepnalus argus genome.</title>
        <authorList>
            <person name="Zhou C."/>
            <person name="Xiao S."/>
        </authorList>
    </citation>
    <scope>NUCLEOTIDE SEQUENCE [LARGE SCALE GENOMIC DNA]</scope>
    <source>
        <strain evidence="9">OARG1902GOOAL</strain>
        <tissue evidence="9">Muscle</tissue>
    </source>
</reference>
<evidence type="ECO:0000256" key="4">
    <source>
        <dbReference type="ARBA" id="ARBA00022729"/>
    </source>
</evidence>
<gene>
    <name evidence="9" type="ORF">EXN66_Car021872</name>
</gene>
<dbReference type="PANTHER" id="PTHR23414">
    <property type="entry name" value="ADRENOMEDULLIN, ADM"/>
    <property type="match status" value="1"/>
</dbReference>
<feature type="disulfide bond" evidence="6">
    <location>
        <begin position="98"/>
        <end position="103"/>
    </location>
</feature>
<evidence type="ECO:0000256" key="6">
    <source>
        <dbReference type="PIRSR" id="PIRSR621116-50"/>
    </source>
</evidence>
<evidence type="ECO:0000256" key="8">
    <source>
        <dbReference type="SAM" id="SignalP"/>
    </source>
</evidence>
<dbReference type="Proteomes" id="UP000503349">
    <property type="component" value="Chromosome 23"/>
</dbReference>
<name>A0A6G1QTZ3_CHAAH</name>
<accession>A0A6G1QTZ3</accession>
<dbReference type="GO" id="GO:0007189">
    <property type="term" value="P:adenylate cyclase-activating G protein-coupled receptor signaling pathway"/>
    <property type="evidence" value="ECO:0007669"/>
    <property type="project" value="TreeGrafter"/>
</dbReference>
<proteinExistence type="inferred from homology"/>
<dbReference type="InterPro" id="IPR051665">
    <property type="entry name" value="Adrenomedullin-reg_peptide"/>
</dbReference>
<feature type="chain" id="PRO_5026250454" evidence="8">
    <location>
        <begin position="24"/>
        <end position="173"/>
    </location>
</feature>
<dbReference type="GO" id="GO:0031700">
    <property type="term" value="F:adrenomedullin receptor binding"/>
    <property type="evidence" value="ECO:0007669"/>
    <property type="project" value="TreeGrafter"/>
</dbReference>
<evidence type="ECO:0000256" key="3">
    <source>
        <dbReference type="ARBA" id="ARBA00022525"/>
    </source>
</evidence>
<evidence type="ECO:0000313" key="10">
    <source>
        <dbReference type="Proteomes" id="UP000503349"/>
    </source>
</evidence>
<evidence type="ECO:0000256" key="7">
    <source>
        <dbReference type="SAM" id="MobiDB-lite"/>
    </source>
</evidence>
<keyword evidence="5 6" id="KW-1015">Disulfide bond</keyword>
<sequence length="173" mass="19566">MRLFLHTIVCCCLLTMVLPLVKGAKEELNSSLKKRFKLWLQVHMKRDPHSSLVPAKDQFDGIHDETHQDENANIPSSPPSIEQHIRFRRSASSKKAGCLLGTCAYHDLIHGVFEYSKPKDATAPKEKMGSGGYGRRRRSLLEALQLALQTRTQRRSIEAGQQVRMDKSTRTVA</sequence>
<evidence type="ECO:0000256" key="2">
    <source>
        <dbReference type="ARBA" id="ARBA00010575"/>
    </source>
</evidence>
<reference evidence="10" key="2">
    <citation type="submission" date="2019-02" db="EMBL/GenBank/DDBJ databases">
        <title>Opniocepnalus argus Var Kimnra genome.</title>
        <authorList>
            <person name="Zhou C."/>
            <person name="Xiao S."/>
        </authorList>
    </citation>
    <scope>NUCLEOTIDE SEQUENCE [LARGE SCALE GENOMIC DNA]</scope>
</reference>
<dbReference type="AlphaFoldDB" id="A0A6G1QTZ3"/>
<dbReference type="GO" id="GO:0003073">
    <property type="term" value="P:regulation of systemic arterial blood pressure"/>
    <property type="evidence" value="ECO:0007669"/>
    <property type="project" value="TreeGrafter"/>
</dbReference>
<evidence type="ECO:0000256" key="5">
    <source>
        <dbReference type="ARBA" id="ARBA00023157"/>
    </source>
</evidence>
<comment type="similarity">
    <text evidence="2">Belongs to the adrenomedullin family.</text>
</comment>
<dbReference type="PANTHER" id="PTHR23414:SF3">
    <property type="entry name" value="PRO-ADRENOMEDULLIN"/>
    <property type="match status" value="1"/>
</dbReference>
<evidence type="ECO:0000313" key="9">
    <source>
        <dbReference type="EMBL" id="KAF3706180.1"/>
    </source>
</evidence>
<dbReference type="EMBL" id="CM015734">
    <property type="protein sequence ID" value="KAF3706180.1"/>
    <property type="molecule type" value="Genomic_DNA"/>
</dbReference>
<dbReference type="GO" id="GO:0005179">
    <property type="term" value="F:hormone activity"/>
    <property type="evidence" value="ECO:0007669"/>
    <property type="project" value="InterPro"/>
</dbReference>
<dbReference type="GO" id="GO:0010460">
    <property type="term" value="P:positive regulation of heart rate"/>
    <property type="evidence" value="ECO:0007669"/>
    <property type="project" value="TreeGrafter"/>
</dbReference>
<dbReference type="Pfam" id="PF00214">
    <property type="entry name" value="Calc_CGRP_IAPP"/>
    <property type="match status" value="1"/>
</dbReference>
<keyword evidence="10" id="KW-1185">Reference proteome</keyword>
<keyword evidence="4 8" id="KW-0732">Signal</keyword>
<organism evidence="9 10">
    <name type="scientific">Channa argus</name>
    <name type="common">Northern snakehead</name>
    <name type="synonym">Ophicephalus argus</name>
    <dbReference type="NCBI Taxonomy" id="215402"/>
    <lineage>
        <taxon>Eukaryota</taxon>
        <taxon>Metazoa</taxon>
        <taxon>Chordata</taxon>
        <taxon>Craniata</taxon>
        <taxon>Vertebrata</taxon>
        <taxon>Euteleostomi</taxon>
        <taxon>Actinopterygii</taxon>
        <taxon>Neopterygii</taxon>
        <taxon>Teleostei</taxon>
        <taxon>Neoteleostei</taxon>
        <taxon>Acanthomorphata</taxon>
        <taxon>Anabantaria</taxon>
        <taxon>Anabantiformes</taxon>
        <taxon>Channoidei</taxon>
        <taxon>Channidae</taxon>
        <taxon>Channa</taxon>
    </lineage>
</organism>
<dbReference type="OrthoDB" id="8771893at2759"/>
<feature type="compositionally biased region" description="Basic and acidic residues" evidence="7">
    <location>
        <begin position="164"/>
        <end position="173"/>
    </location>
</feature>
<protein>
    <submittedName>
        <fullName evidence="9">ADM Adrenomedullin</fullName>
    </submittedName>
</protein>
<evidence type="ECO:0000256" key="1">
    <source>
        <dbReference type="ARBA" id="ARBA00004613"/>
    </source>
</evidence>
<feature type="signal peptide" evidence="8">
    <location>
        <begin position="1"/>
        <end position="23"/>
    </location>
</feature>
<comment type="subcellular location">
    <subcellularLocation>
        <location evidence="1">Secreted</location>
    </subcellularLocation>
</comment>
<keyword evidence="3" id="KW-0964">Secreted</keyword>
<dbReference type="GO" id="GO:0005615">
    <property type="term" value="C:extracellular space"/>
    <property type="evidence" value="ECO:0007669"/>
    <property type="project" value="TreeGrafter"/>
</dbReference>
<dbReference type="InterPro" id="IPR021116">
    <property type="entry name" value="Calcitonin/adrenomedullin"/>
</dbReference>
<dbReference type="GO" id="GO:1990410">
    <property type="term" value="P:adrenomedullin receptor signaling pathway"/>
    <property type="evidence" value="ECO:0007669"/>
    <property type="project" value="TreeGrafter"/>
</dbReference>